<feature type="compositionally biased region" description="Basic and acidic residues" evidence="1">
    <location>
        <begin position="271"/>
        <end position="282"/>
    </location>
</feature>
<feature type="compositionally biased region" description="Polar residues" evidence="1">
    <location>
        <begin position="34"/>
        <end position="49"/>
    </location>
</feature>
<name>A0ABQ8G7Q6_9PEZI</name>
<feature type="compositionally biased region" description="Low complexity" evidence="1">
    <location>
        <begin position="96"/>
        <end position="124"/>
    </location>
</feature>
<dbReference type="EMBL" id="JAGTJR010000016">
    <property type="protein sequence ID" value="KAH7047431.1"/>
    <property type="molecule type" value="Genomic_DNA"/>
</dbReference>
<dbReference type="Proteomes" id="UP000774617">
    <property type="component" value="Unassembled WGS sequence"/>
</dbReference>
<reference evidence="2 3" key="1">
    <citation type="journal article" date="2021" name="Nat. Commun.">
        <title>Genetic determinants of endophytism in the Arabidopsis root mycobiome.</title>
        <authorList>
            <person name="Mesny F."/>
            <person name="Miyauchi S."/>
            <person name="Thiergart T."/>
            <person name="Pickel B."/>
            <person name="Atanasova L."/>
            <person name="Karlsson M."/>
            <person name="Huettel B."/>
            <person name="Barry K.W."/>
            <person name="Haridas S."/>
            <person name="Chen C."/>
            <person name="Bauer D."/>
            <person name="Andreopoulos W."/>
            <person name="Pangilinan J."/>
            <person name="LaButti K."/>
            <person name="Riley R."/>
            <person name="Lipzen A."/>
            <person name="Clum A."/>
            <person name="Drula E."/>
            <person name="Henrissat B."/>
            <person name="Kohler A."/>
            <person name="Grigoriev I.V."/>
            <person name="Martin F.M."/>
            <person name="Hacquard S."/>
        </authorList>
    </citation>
    <scope>NUCLEOTIDE SEQUENCE [LARGE SCALE GENOMIC DNA]</scope>
    <source>
        <strain evidence="2 3">MPI-SDFR-AT-0080</strain>
    </source>
</reference>
<evidence type="ECO:0000256" key="1">
    <source>
        <dbReference type="SAM" id="MobiDB-lite"/>
    </source>
</evidence>
<accession>A0ABQ8G7Q6</accession>
<feature type="compositionally biased region" description="Pro residues" evidence="1">
    <location>
        <begin position="125"/>
        <end position="141"/>
    </location>
</feature>
<comment type="caution">
    <text evidence="2">The sequence shown here is derived from an EMBL/GenBank/DDBJ whole genome shotgun (WGS) entry which is preliminary data.</text>
</comment>
<feature type="region of interest" description="Disordered" evidence="1">
    <location>
        <begin position="269"/>
        <end position="317"/>
    </location>
</feature>
<proteinExistence type="predicted"/>
<protein>
    <submittedName>
        <fullName evidence="2">Uncharacterized protein</fullName>
    </submittedName>
</protein>
<feature type="compositionally biased region" description="Basic and acidic residues" evidence="1">
    <location>
        <begin position="1"/>
        <end position="10"/>
    </location>
</feature>
<feature type="compositionally biased region" description="Polar residues" evidence="1">
    <location>
        <begin position="80"/>
        <end position="95"/>
    </location>
</feature>
<feature type="compositionally biased region" description="Polar residues" evidence="1">
    <location>
        <begin position="59"/>
        <end position="73"/>
    </location>
</feature>
<gene>
    <name evidence="2" type="ORF">B0J12DRAFT_121596</name>
</gene>
<evidence type="ECO:0000313" key="2">
    <source>
        <dbReference type="EMBL" id="KAH7047431.1"/>
    </source>
</evidence>
<feature type="region of interest" description="Disordered" evidence="1">
    <location>
        <begin position="1"/>
        <end position="202"/>
    </location>
</feature>
<evidence type="ECO:0000313" key="3">
    <source>
        <dbReference type="Proteomes" id="UP000774617"/>
    </source>
</evidence>
<sequence>MREISTEDAGRNPMPRLSKSASHTSSRPKPDKGLSQSAQPANQARNTSNHSRHPKPDTKSQPASQPHEPSTFIQPPIDQLNHQINPITKPASTTRPCPAQHQQQQRTPQAGASSPTCCSTKPTSAPAPPTPAPRRCPPPNRPKATARYATPDYCGPSAEPALPLAGRRPAQPRPRAAAATKTTKEEEEEEEVNHRLCRPPRPALLPHPSPGRVQDAAAHPAAGAHAQLLAASAAVLLHADGIVPRSRRAEVRDALPVLQVEAGVCRSRRSCSSDREAKERTGRTRRTRKRCNHSRTRGRRSKPGEAMRCASSTRWDPPGRRRRLRTCTRCLWG</sequence>
<keyword evidence="3" id="KW-1185">Reference proteome</keyword>
<feature type="compositionally biased region" description="Low complexity" evidence="1">
    <location>
        <begin position="158"/>
        <end position="181"/>
    </location>
</feature>
<feature type="compositionally biased region" description="Basic residues" evidence="1">
    <location>
        <begin position="283"/>
        <end position="301"/>
    </location>
</feature>
<organism evidence="2 3">
    <name type="scientific">Macrophomina phaseolina</name>
    <dbReference type="NCBI Taxonomy" id="35725"/>
    <lineage>
        <taxon>Eukaryota</taxon>
        <taxon>Fungi</taxon>
        <taxon>Dikarya</taxon>
        <taxon>Ascomycota</taxon>
        <taxon>Pezizomycotina</taxon>
        <taxon>Dothideomycetes</taxon>
        <taxon>Dothideomycetes incertae sedis</taxon>
        <taxon>Botryosphaeriales</taxon>
        <taxon>Botryosphaeriaceae</taxon>
        <taxon>Macrophomina</taxon>
    </lineage>
</organism>